<dbReference type="InterPro" id="IPR036852">
    <property type="entry name" value="Peptidase_S8/S53_dom_sf"/>
</dbReference>
<accession>A0A0D2UNF4</accession>
<dbReference type="InterPro" id="IPR015500">
    <property type="entry name" value="Peptidase_S8_subtilisin-rel"/>
</dbReference>
<comment type="similarity">
    <text evidence="1 8">Belongs to the peptidase S8 family.</text>
</comment>
<dbReference type="InterPro" id="IPR003137">
    <property type="entry name" value="PA_domain"/>
</dbReference>
<feature type="active site" description="Charge relay system" evidence="7 8">
    <location>
        <position position="562"/>
    </location>
</feature>
<feature type="domain" description="Peptidase S8/S53" evidence="10">
    <location>
        <begin position="138"/>
        <end position="621"/>
    </location>
</feature>
<keyword evidence="2 8" id="KW-0645">Protease</keyword>
<evidence type="ECO:0000256" key="2">
    <source>
        <dbReference type="ARBA" id="ARBA00022670"/>
    </source>
</evidence>
<evidence type="ECO:0000256" key="1">
    <source>
        <dbReference type="ARBA" id="ARBA00011073"/>
    </source>
</evidence>
<keyword evidence="15" id="KW-1185">Reference proteome</keyword>
<dbReference type="FunFam" id="3.40.50.200:FF:000006">
    <property type="entry name" value="Subtilisin-like protease SBT1.5"/>
    <property type="match status" value="1"/>
</dbReference>
<evidence type="ECO:0000259" key="13">
    <source>
        <dbReference type="Pfam" id="PF17766"/>
    </source>
</evidence>
<evidence type="ECO:0000256" key="4">
    <source>
        <dbReference type="ARBA" id="ARBA00022801"/>
    </source>
</evidence>
<feature type="active site" description="Charge relay system" evidence="7 8">
    <location>
        <position position="220"/>
    </location>
</feature>
<proteinExistence type="inferred from homology"/>
<feature type="active site" description="Charge relay system" evidence="7 8">
    <location>
        <position position="147"/>
    </location>
</feature>
<dbReference type="GO" id="GO:0006508">
    <property type="term" value="P:proteolysis"/>
    <property type="evidence" value="ECO:0007669"/>
    <property type="project" value="UniProtKB-KW"/>
</dbReference>
<organism evidence="14 15">
    <name type="scientific">Gossypium raimondii</name>
    <name type="common">Peruvian cotton</name>
    <name type="synonym">Gossypium klotzschianum subsp. raimondii</name>
    <dbReference type="NCBI Taxonomy" id="29730"/>
    <lineage>
        <taxon>Eukaryota</taxon>
        <taxon>Viridiplantae</taxon>
        <taxon>Streptophyta</taxon>
        <taxon>Embryophyta</taxon>
        <taxon>Tracheophyta</taxon>
        <taxon>Spermatophyta</taxon>
        <taxon>Magnoliopsida</taxon>
        <taxon>eudicotyledons</taxon>
        <taxon>Gunneridae</taxon>
        <taxon>Pentapetalae</taxon>
        <taxon>rosids</taxon>
        <taxon>malvids</taxon>
        <taxon>Malvales</taxon>
        <taxon>Malvaceae</taxon>
        <taxon>Malvoideae</taxon>
        <taxon>Gossypium</taxon>
    </lineage>
</organism>
<evidence type="ECO:0000259" key="10">
    <source>
        <dbReference type="Pfam" id="PF00082"/>
    </source>
</evidence>
<dbReference type="OMA" id="HAATKNI"/>
<evidence type="ECO:0000256" key="5">
    <source>
        <dbReference type="ARBA" id="ARBA00022825"/>
    </source>
</evidence>
<dbReference type="Pfam" id="PF05922">
    <property type="entry name" value="Inhibitor_I9"/>
    <property type="match status" value="1"/>
</dbReference>
<keyword evidence="5 8" id="KW-0720">Serine protease</keyword>
<dbReference type="FunFam" id="3.50.30.30:FF:000005">
    <property type="entry name" value="subtilisin-like protease SBT1.5"/>
    <property type="match status" value="1"/>
</dbReference>
<dbReference type="Gene3D" id="3.50.30.30">
    <property type="match status" value="1"/>
</dbReference>
<dbReference type="GO" id="GO:0004252">
    <property type="term" value="F:serine-type endopeptidase activity"/>
    <property type="evidence" value="ECO:0007669"/>
    <property type="project" value="UniProtKB-UniRule"/>
</dbReference>
<gene>
    <name evidence="14" type="ORF">B456_011G035300</name>
</gene>
<evidence type="ECO:0000256" key="3">
    <source>
        <dbReference type="ARBA" id="ARBA00022729"/>
    </source>
</evidence>
<evidence type="ECO:0000256" key="7">
    <source>
        <dbReference type="PIRSR" id="PIRSR615500-1"/>
    </source>
</evidence>
<reference evidence="14 15" key="1">
    <citation type="journal article" date="2012" name="Nature">
        <title>Repeated polyploidization of Gossypium genomes and the evolution of spinnable cotton fibres.</title>
        <authorList>
            <person name="Paterson A.H."/>
            <person name="Wendel J.F."/>
            <person name="Gundlach H."/>
            <person name="Guo H."/>
            <person name="Jenkins J."/>
            <person name="Jin D."/>
            <person name="Llewellyn D."/>
            <person name="Showmaker K.C."/>
            <person name="Shu S."/>
            <person name="Udall J."/>
            <person name="Yoo M.J."/>
            <person name="Byers R."/>
            <person name="Chen W."/>
            <person name="Doron-Faigenboim A."/>
            <person name="Duke M.V."/>
            <person name="Gong L."/>
            <person name="Grimwood J."/>
            <person name="Grover C."/>
            <person name="Grupp K."/>
            <person name="Hu G."/>
            <person name="Lee T.H."/>
            <person name="Li J."/>
            <person name="Lin L."/>
            <person name="Liu T."/>
            <person name="Marler B.S."/>
            <person name="Page J.T."/>
            <person name="Roberts A.W."/>
            <person name="Romanel E."/>
            <person name="Sanders W.S."/>
            <person name="Szadkowski E."/>
            <person name="Tan X."/>
            <person name="Tang H."/>
            <person name="Xu C."/>
            <person name="Wang J."/>
            <person name="Wang Z."/>
            <person name="Zhang D."/>
            <person name="Zhang L."/>
            <person name="Ashrafi H."/>
            <person name="Bedon F."/>
            <person name="Bowers J.E."/>
            <person name="Brubaker C.L."/>
            <person name="Chee P.W."/>
            <person name="Das S."/>
            <person name="Gingle A.R."/>
            <person name="Haigler C.H."/>
            <person name="Harker D."/>
            <person name="Hoffmann L.V."/>
            <person name="Hovav R."/>
            <person name="Jones D.C."/>
            <person name="Lemke C."/>
            <person name="Mansoor S."/>
            <person name="ur Rahman M."/>
            <person name="Rainville L.N."/>
            <person name="Rambani A."/>
            <person name="Reddy U.K."/>
            <person name="Rong J.K."/>
            <person name="Saranga Y."/>
            <person name="Scheffler B.E."/>
            <person name="Scheffler J.A."/>
            <person name="Stelly D.M."/>
            <person name="Triplett B.A."/>
            <person name="Van Deynze A."/>
            <person name="Vaslin M.F."/>
            <person name="Waghmare V.N."/>
            <person name="Walford S.A."/>
            <person name="Wright R.J."/>
            <person name="Zaki E.A."/>
            <person name="Zhang T."/>
            <person name="Dennis E.S."/>
            <person name="Mayer K.F."/>
            <person name="Peterson D.G."/>
            <person name="Rokhsar D.S."/>
            <person name="Wang X."/>
            <person name="Schmutz J."/>
        </authorList>
    </citation>
    <scope>NUCLEOTIDE SEQUENCE [LARGE SCALE GENOMIC DNA]</scope>
</reference>
<dbReference type="EMBL" id="CM001750">
    <property type="protein sequence ID" value="KJB69646.1"/>
    <property type="molecule type" value="Genomic_DNA"/>
</dbReference>
<keyword evidence="3 9" id="KW-0732">Signal</keyword>
<dbReference type="PANTHER" id="PTHR10795">
    <property type="entry name" value="PROPROTEIN CONVERTASE SUBTILISIN/KEXIN"/>
    <property type="match status" value="1"/>
</dbReference>
<dbReference type="InterPro" id="IPR010259">
    <property type="entry name" value="S8pro/Inhibitor_I9"/>
</dbReference>
<dbReference type="Gene3D" id="2.60.40.2310">
    <property type="match status" value="1"/>
</dbReference>
<evidence type="ECO:0000313" key="15">
    <source>
        <dbReference type="Proteomes" id="UP000032304"/>
    </source>
</evidence>
<dbReference type="InterPro" id="IPR045051">
    <property type="entry name" value="SBT"/>
</dbReference>
<dbReference type="Pfam" id="PF00082">
    <property type="entry name" value="Peptidase_S8"/>
    <property type="match status" value="1"/>
</dbReference>
<evidence type="ECO:0000256" key="9">
    <source>
        <dbReference type="SAM" id="SignalP"/>
    </source>
</evidence>
<dbReference type="Gene3D" id="3.40.50.200">
    <property type="entry name" value="Peptidase S8/S53 domain"/>
    <property type="match status" value="1"/>
</dbReference>
<keyword evidence="4 8" id="KW-0378">Hydrolase</keyword>
<keyword evidence="6" id="KW-0325">Glycoprotein</keyword>
<dbReference type="AlphaFoldDB" id="A0A0D2UNF4"/>
<dbReference type="Gramene" id="KJB69646">
    <property type="protein sequence ID" value="KJB69646"/>
    <property type="gene ID" value="B456_011G035300"/>
</dbReference>
<dbReference type="PRINTS" id="PR00723">
    <property type="entry name" value="SUBTILISIN"/>
</dbReference>
<evidence type="ECO:0000313" key="14">
    <source>
        <dbReference type="EMBL" id="KJB69646.1"/>
    </source>
</evidence>
<dbReference type="Gene3D" id="3.30.70.80">
    <property type="entry name" value="Peptidase S8 propeptide/proteinase inhibitor I9"/>
    <property type="match status" value="1"/>
</dbReference>
<feature type="signal peptide" evidence="9">
    <location>
        <begin position="1"/>
        <end position="19"/>
    </location>
</feature>
<evidence type="ECO:0000259" key="12">
    <source>
        <dbReference type="Pfam" id="PF05922"/>
    </source>
</evidence>
<dbReference type="eggNOG" id="ENOG502QRC5">
    <property type="taxonomic scope" value="Eukaryota"/>
</dbReference>
<dbReference type="InterPro" id="IPR034197">
    <property type="entry name" value="Peptidases_S8_3"/>
</dbReference>
<sequence>MKITIFYLLLVLISLPLLALSVEKKVYIVYFGEHDGKKTLHEIENTHHSYLNSVKESHEDAKSSLLYSYKNSINGFAAKLTPDEASKLSKMKEVVSVIPSHGKYRSQTTRSWDFVGLNDHSWNRAQMGDDLLLNAQYGKNQIIGVVDSGVWPESASFSDVGMDPVPKTWKGICQEGVAFNKSHCNRKIIGARYYVKGFYNVFGAVNPSEDYLSPRDADGHGTHTASTATGRQVPNSAALGGIAIGIASGGAPMARLAIYKACWEMPGKPKSDGNTCMDEDVLAAIDDAIGDGVDILSLSLGFNEHSPLDQDVIAIGSLHAATKNILTVCSAGNGGPSPASLANIAPWVITVAASGIDRQFSSPVLLGNGMKIQGYSISPYAMSQMYPLVYARDVARLGVPQYLATQCQPDTLDSYKVNGKIVLCFIGQGRNVDKGIEVSKAGGVGLILANNQDNGNTIFYDSHFISATGVGYDGAVTILQYIYSTAYPTARILPVQSVSYTPAPFMAGYSSRGPNHVDAHILKPDITAPGLQILAAWSEASSPTKLPYDRRSTKFNLYSGTSMSCPHVSGVAALLRAVHPNWSISAIKSALMTTASVTDNLNNPIQDYTGNPATPFVFGSGHFQPIKASDPGLVYDISYDDYLHYLCTINPGLLNKVNAKINCPNQLASPLNLNYPSFVIPNLYGPVTVTRTVTNVFDGQSRYEFCWNLPQGVSILVSPTVLVFDHVGQSFSFTMTIFPANDYSVRNQYVFGWYMWSDGRHLVRSPFAVFLP</sequence>
<dbReference type="FunFam" id="3.30.70.80:FF:000002">
    <property type="entry name" value="Subtilisin-like protease SBT5.3"/>
    <property type="match status" value="1"/>
</dbReference>
<dbReference type="Pfam" id="PF17766">
    <property type="entry name" value="fn3_6"/>
    <property type="match status" value="1"/>
</dbReference>
<dbReference type="SUPFAM" id="SSF52743">
    <property type="entry name" value="Subtilisin-like"/>
    <property type="match status" value="1"/>
</dbReference>
<evidence type="ECO:0008006" key="16">
    <source>
        <dbReference type="Google" id="ProtNLM"/>
    </source>
</evidence>
<name>A0A0D2UNF4_GOSRA</name>
<evidence type="ECO:0000259" key="11">
    <source>
        <dbReference type="Pfam" id="PF02225"/>
    </source>
</evidence>
<dbReference type="PROSITE" id="PS51892">
    <property type="entry name" value="SUBTILASE"/>
    <property type="match status" value="1"/>
</dbReference>
<feature type="chain" id="PRO_5002252965" description="Inhibitor I9 domain-containing protein" evidence="9">
    <location>
        <begin position="20"/>
        <end position="772"/>
    </location>
</feature>
<feature type="domain" description="Subtilisin-like protease fibronectin type-III" evidence="13">
    <location>
        <begin position="672"/>
        <end position="769"/>
    </location>
</feature>
<dbReference type="PROSITE" id="PS00138">
    <property type="entry name" value="SUBTILASE_SER"/>
    <property type="match status" value="1"/>
</dbReference>
<dbReference type="Pfam" id="PF02225">
    <property type="entry name" value="PA"/>
    <property type="match status" value="1"/>
</dbReference>
<evidence type="ECO:0000256" key="6">
    <source>
        <dbReference type="ARBA" id="ARBA00023180"/>
    </source>
</evidence>
<dbReference type="InterPro" id="IPR041469">
    <property type="entry name" value="Subtilisin-like_FN3"/>
</dbReference>
<dbReference type="InterPro" id="IPR037045">
    <property type="entry name" value="S8pro/Inhibitor_I9_sf"/>
</dbReference>
<dbReference type="InterPro" id="IPR000209">
    <property type="entry name" value="Peptidase_S8/S53_dom"/>
</dbReference>
<dbReference type="CDD" id="cd04852">
    <property type="entry name" value="Peptidases_S8_3"/>
    <property type="match status" value="1"/>
</dbReference>
<evidence type="ECO:0000256" key="8">
    <source>
        <dbReference type="PROSITE-ProRule" id="PRU01240"/>
    </source>
</evidence>
<feature type="domain" description="PA" evidence="11">
    <location>
        <begin position="386"/>
        <end position="473"/>
    </location>
</feature>
<dbReference type="CDD" id="cd02120">
    <property type="entry name" value="PA_subtilisin_like"/>
    <property type="match status" value="1"/>
</dbReference>
<dbReference type="InterPro" id="IPR023828">
    <property type="entry name" value="Peptidase_S8_Ser-AS"/>
</dbReference>
<feature type="domain" description="Inhibitor I9" evidence="12">
    <location>
        <begin position="26"/>
        <end position="101"/>
    </location>
</feature>
<dbReference type="Proteomes" id="UP000032304">
    <property type="component" value="Chromosome 11"/>
</dbReference>
<protein>
    <recommendedName>
        <fullName evidence="16">Inhibitor I9 domain-containing protein</fullName>
    </recommendedName>
</protein>